<dbReference type="InterPro" id="IPR013783">
    <property type="entry name" value="Ig-like_fold"/>
</dbReference>
<comment type="caution">
    <text evidence="1">Lacks conserved residue(s) required for the propagation of feature annotation.</text>
</comment>
<reference evidence="4 5" key="1">
    <citation type="submission" date="2019-01" db="EMBL/GenBank/DDBJ databases">
        <title>Spirosoma flava sp. nov., a propanil-degrading bacterium isolated from herbicide-contaminated soil.</title>
        <authorList>
            <person name="Zhang L."/>
            <person name="Jiang J.-D."/>
        </authorList>
    </citation>
    <scope>NUCLEOTIDE SEQUENCE [LARGE SCALE GENOMIC DNA]</scope>
    <source>
        <strain evidence="4 5">TY50</strain>
    </source>
</reference>
<evidence type="ECO:0000313" key="5">
    <source>
        <dbReference type="Proteomes" id="UP000290407"/>
    </source>
</evidence>
<dbReference type="SUPFAM" id="SSF52743">
    <property type="entry name" value="Subtilisin-like"/>
    <property type="match status" value="1"/>
</dbReference>
<dbReference type="EMBL" id="SBLB01000008">
    <property type="protein sequence ID" value="RYC67300.1"/>
    <property type="molecule type" value="Genomic_DNA"/>
</dbReference>
<dbReference type="InterPro" id="IPR026444">
    <property type="entry name" value="Secre_tail"/>
</dbReference>
<dbReference type="InterPro" id="IPR007110">
    <property type="entry name" value="Ig-like_dom"/>
</dbReference>
<dbReference type="InterPro" id="IPR051048">
    <property type="entry name" value="Peptidase_S8/S53_subtilisin"/>
</dbReference>
<dbReference type="GO" id="GO:0004252">
    <property type="term" value="F:serine-type endopeptidase activity"/>
    <property type="evidence" value="ECO:0007669"/>
    <property type="project" value="InterPro"/>
</dbReference>
<dbReference type="PANTHER" id="PTHR43399">
    <property type="entry name" value="SUBTILISIN-RELATED"/>
    <property type="match status" value="1"/>
</dbReference>
<evidence type="ECO:0000256" key="1">
    <source>
        <dbReference type="PROSITE-ProRule" id="PRU01240"/>
    </source>
</evidence>
<dbReference type="AlphaFoldDB" id="A0A4Q2UIT1"/>
<gene>
    <name evidence="4" type="ORF">EQG79_24600</name>
</gene>
<dbReference type="Pfam" id="PF18962">
    <property type="entry name" value="Por_Secre_tail"/>
    <property type="match status" value="1"/>
</dbReference>
<dbReference type="SUPFAM" id="SSF49785">
    <property type="entry name" value="Galactose-binding domain-like"/>
    <property type="match status" value="1"/>
</dbReference>
<dbReference type="PROSITE" id="PS51892">
    <property type="entry name" value="SUBTILASE"/>
    <property type="match status" value="1"/>
</dbReference>
<keyword evidence="5" id="KW-1185">Reference proteome</keyword>
<evidence type="ECO:0000256" key="2">
    <source>
        <dbReference type="SAM" id="MobiDB-lite"/>
    </source>
</evidence>
<accession>A0A4Q2UIT1</accession>
<evidence type="ECO:0000259" key="3">
    <source>
        <dbReference type="PROSITE" id="PS50835"/>
    </source>
</evidence>
<comment type="similarity">
    <text evidence="1">Belongs to the peptidase S8 family.</text>
</comment>
<dbReference type="Gene3D" id="2.60.40.10">
    <property type="entry name" value="Immunoglobulins"/>
    <property type="match status" value="2"/>
</dbReference>
<dbReference type="Pfam" id="PF00082">
    <property type="entry name" value="Peptidase_S8"/>
    <property type="match status" value="1"/>
</dbReference>
<dbReference type="RefSeq" id="WP_129605154.1">
    <property type="nucleotide sequence ID" value="NZ_SBLB01000008.1"/>
</dbReference>
<dbReference type="InterPro" id="IPR036852">
    <property type="entry name" value="Peptidase_S8/S53_dom_sf"/>
</dbReference>
<dbReference type="PROSITE" id="PS50835">
    <property type="entry name" value="IG_LIKE"/>
    <property type="match status" value="1"/>
</dbReference>
<dbReference type="Proteomes" id="UP000290407">
    <property type="component" value="Unassembled WGS sequence"/>
</dbReference>
<dbReference type="Gene3D" id="3.40.50.200">
    <property type="entry name" value="Peptidase S8/S53 domain"/>
    <property type="match status" value="1"/>
</dbReference>
<dbReference type="GO" id="GO:0006508">
    <property type="term" value="P:proteolysis"/>
    <property type="evidence" value="ECO:0007669"/>
    <property type="project" value="InterPro"/>
</dbReference>
<name>A0A4Q2UIT1_9BACT</name>
<feature type="region of interest" description="Disordered" evidence="2">
    <location>
        <begin position="250"/>
        <end position="269"/>
    </location>
</feature>
<protein>
    <submittedName>
        <fullName evidence="4">T9SS type A sorting domain-containing protein</fullName>
    </submittedName>
</protein>
<dbReference type="Gene3D" id="2.60.120.380">
    <property type="match status" value="1"/>
</dbReference>
<dbReference type="InterPro" id="IPR008979">
    <property type="entry name" value="Galactose-bd-like_sf"/>
</dbReference>
<comment type="caution">
    <text evidence="4">The sequence shown here is derived from an EMBL/GenBank/DDBJ whole genome shotgun (WGS) entry which is preliminary data.</text>
</comment>
<dbReference type="InterPro" id="IPR000209">
    <property type="entry name" value="Peptidase_S8/S53_dom"/>
</dbReference>
<dbReference type="PANTHER" id="PTHR43399:SF5">
    <property type="entry name" value="PEPTIDASE S8 FAMILY WITH PROTEASE-ASSOCIATED DOMAIN"/>
    <property type="match status" value="1"/>
</dbReference>
<organism evidence="4 5">
    <name type="scientific">Spirosoma sordidisoli</name>
    <dbReference type="NCBI Taxonomy" id="2502893"/>
    <lineage>
        <taxon>Bacteria</taxon>
        <taxon>Pseudomonadati</taxon>
        <taxon>Bacteroidota</taxon>
        <taxon>Cytophagia</taxon>
        <taxon>Cytophagales</taxon>
        <taxon>Cytophagaceae</taxon>
        <taxon>Spirosoma</taxon>
    </lineage>
</organism>
<feature type="domain" description="Ig-like" evidence="3">
    <location>
        <begin position="549"/>
        <end position="640"/>
    </location>
</feature>
<sequence>MATRSPDWQTDLLRQYTARQQRTARLAKQHGWPLIKRYSGQQTFRLQDVDDTGQPVYYRLHNAEAADATHTTALYGGSSLPVTLVGNSARMAGRLGLWDGGRVLATHQELGPVRIQQNNNSAPLSDHATHLAGTLIGNGTDSRARGMAYGAQLTVWDYTNDLSELTSAAPKLLLSNHAYGPVTGWVYNPSRPGTDPNLKWEWWGNTAISATDDYLFGFYTAKARDLDRLAYNNPFLLMVRSADNKRVDTGPPAGTPYFLRDSNNQSTLPRQRNDAYDVIPAEATAKNVLTVGAADISQGVQQVTTTDFSGWGPTDDGRIKPDLMGLGTRIYSSMSSSNASYGTYSGTSMASANVTGSLFLLQELYAQQRATSPSAPGQFMRSATLRGLALHTATRPNPAAGPNYRMGWGLLNTEAAARVLLNDDLAHLVMEQSLAPGQLFSRRLVAEGNEPLIVTLCWTDPEGTASPVAPVSVNNPTPKLVNDLDLRLTDSQSTLFPFVLDPANPAAPATRGDNSRDNIEQIYIANPIPGQAYTLQIAHKAKLTYGNQPFSIIVSGLRRASCGLTAQISPRRDTILCPGSDLSLQSAVESASYQYQWLLNGISIPNAETARYVTTQPGNYALRITDQAGCVATSTPVSVSVHTADVQISPAGEQWLCTDGKPIQLQASGLSTANARLTWLRDGEVITAASGPSFSTAQPGRYQLQVNMLGCDIRSEPTTIRQTTVDSIPLTPTETQLFLPLGAAVTLRAPVDTGYQYQWYRDSTALPYATRAQLSVSESGTYAVRITQKTCIGWSSTRTVQLMVLTATTTTADAQLRYFPNPAHTALSVQYTNPVARQVDVRVFDTGGRQVLPAQRLSRVAGSHAGTVPLTDLPPGPYLLQLLDERGSQTIRFVRQ</sequence>
<dbReference type="NCBIfam" id="TIGR04183">
    <property type="entry name" value="Por_Secre_tail"/>
    <property type="match status" value="1"/>
</dbReference>
<proteinExistence type="inferred from homology"/>
<evidence type="ECO:0000313" key="4">
    <source>
        <dbReference type="EMBL" id="RYC67300.1"/>
    </source>
</evidence>